<proteinExistence type="predicted"/>
<protein>
    <submittedName>
        <fullName evidence="1">Uncharacterized protein</fullName>
    </submittedName>
</protein>
<gene>
    <name evidence="1" type="ORF">NTG6680_2017</name>
</gene>
<reference evidence="1 2" key="1">
    <citation type="submission" date="2021-10" db="EMBL/GenBank/DDBJ databases">
        <authorList>
            <person name="Koch H."/>
        </authorList>
    </citation>
    <scope>NUCLEOTIDE SEQUENCE [LARGE SCALE GENOMIC DNA]</scope>
    <source>
        <strain evidence="1">6680</strain>
    </source>
</reference>
<organism evidence="1 2">
    <name type="scientific">Candidatus Nitrotoga arctica</name>
    <dbReference type="NCBI Taxonomy" id="453162"/>
    <lineage>
        <taxon>Bacteria</taxon>
        <taxon>Pseudomonadati</taxon>
        <taxon>Pseudomonadota</taxon>
        <taxon>Betaproteobacteria</taxon>
        <taxon>Nitrosomonadales</taxon>
        <taxon>Gallionellaceae</taxon>
        <taxon>Candidatus Nitrotoga</taxon>
    </lineage>
</organism>
<name>A0ABN8AQ23_9PROT</name>
<evidence type="ECO:0000313" key="2">
    <source>
        <dbReference type="Proteomes" id="UP000839052"/>
    </source>
</evidence>
<keyword evidence="2" id="KW-1185">Reference proteome</keyword>
<evidence type="ECO:0000313" key="1">
    <source>
        <dbReference type="EMBL" id="CAG9933266.1"/>
    </source>
</evidence>
<accession>A0ABN8AQ23</accession>
<dbReference type="Proteomes" id="UP000839052">
    <property type="component" value="Chromosome"/>
</dbReference>
<dbReference type="EMBL" id="OU912926">
    <property type="protein sequence ID" value="CAG9933266.1"/>
    <property type="molecule type" value="Genomic_DNA"/>
</dbReference>
<dbReference type="RefSeq" id="WP_239797079.1">
    <property type="nucleotide sequence ID" value="NZ_OU912926.1"/>
</dbReference>
<sequence>MEAQQRLVLMTGVEKNAAKTAFHGLALAGRFADFPLREDIPTSVDIPRLELRLKVEDKNEHE</sequence>